<accession>A0A8R1E8N8</accession>
<keyword evidence="1" id="KW-0472">Membrane</keyword>
<feature type="transmembrane region" description="Helical" evidence="1">
    <location>
        <begin position="74"/>
        <end position="96"/>
    </location>
</feature>
<reference evidence="2" key="2">
    <citation type="submission" date="2022-06" db="UniProtKB">
        <authorList>
            <consortium name="EnsemblMetazoa"/>
        </authorList>
    </citation>
    <scope>IDENTIFICATION</scope>
    <source>
        <strain evidence="2">DF5081</strain>
    </source>
</reference>
<dbReference type="EnsemblMetazoa" id="CJA27522.1">
    <property type="protein sequence ID" value="CJA27522.1"/>
    <property type="gene ID" value="WBGene00183094"/>
</dbReference>
<name>A0A8R1E8N8_CAEJA</name>
<dbReference type="GO" id="GO:1905515">
    <property type="term" value="P:non-motile cilium assembly"/>
    <property type="evidence" value="ECO:0007669"/>
    <property type="project" value="EnsemblMetazoa"/>
</dbReference>
<evidence type="ECO:0000313" key="2">
    <source>
        <dbReference type="EnsemblMetazoa" id="CJA27522.1"/>
    </source>
</evidence>
<evidence type="ECO:0000313" key="3">
    <source>
        <dbReference type="Proteomes" id="UP000005237"/>
    </source>
</evidence>
<sequence>MAYFLRFGDGILIGFGIIFISLVLCLVNGRSKGLPAVLTYTLIAFIFLAILLVWPIKGANELEIESSIKTDVIMIPRTILLCFFPFLLIYLAHLYVRYELLDVVRVRSTEGRHGQPWIVQTKIKNMNK</sequence>
<dbReference type="GO" id="GO:0035869">
    <property type="term" value="C:ciliary transition zone"/>
    <property type="evidence" value="ECO:0007669"/>
    <property type="project" value="EnsemblMetazoa"/>
</dbReference>
<protein>
    <submittedName>
        <fullName evidence="2">Uncharacterized protein</fullName>
    </submittedName>
</protein>
<dbReference type="Proteomes" id="UP000005237">
    <property type="component" value="Unassembled WGS sequence"/>
</dbReference>
<dbReference type="AlphaFoldDB" id="A0A8R1E8N8"/>
<keyword evidence="3" id="KW-1185">Reference proteome</keyword>
<organism evidence="2 3">
    <name type="scientific">Caenorhabditis japonica</name>
    <dbReference type="NCBI Taxonomy" id="281687"/>
    <lineage>
        <taxon>Eukaryota</taxon>
        <taxon>Metazoa</taxon>
        <taxon>Ecdysozoa</taxon>
        <taxon>Nematoda</taxon>
        <taxon>Chromadorea</taxon>
        <taxon>Rhabditida</taxon>
        <taxon>Rhabditina</taxon>
        <taxon>Rhabditomorpha</taxon>
        <taxon>Rhabditoidea</taxon>
        <taxon>Rhabditidae</taxon>
        <taxon>Peloderinae</taxon>
        <taxon>Caenorhabditis</taxon>
    </lineage>
</organism>
<keyword evidence="1" id="KW-0812">Transmembrane</keyword>
<feature type="transmembrane region" description="Helical" evidence="1">
    <location>
        <begin position="34"/>
        <end position="54"/>
    </location>
</feature>
<evidence type="ECO:0000256" key="1">
    <source>
        <dbReference type="SAM" id="Phobius"/>
    </source>
</evidence>
<proteinExistence type="predicted"/>
<reference evidence="3" key="1">
    <citation type="submission" date="2010-08" db="EMBL/GenBank/DDBJ databases">
        <authorList>
            <consortium name="Caenorhabditis japonica Sequencing Consortium"/>
            <person name="Wilson R.K."/>
        </authorList>
    </citation>
    <scope>NUCLEOTIDE SEQUENCE [LARGE SCALE GENOMIC DNA]</scope>
    <source>
        <strain evidence="3">DF5081</strain>
    </source>
</reference>
<keyword evidence="1" id="KW-1133">Transmembrane helix</keyword>
<feature type="transmembrane region" description="Helical" evidence="1">
    <location>
        <begin position="6"/>
        <end position="27"/>
    </location>
</feature>